<comment type="similarity">
    <text evidence="2">Belongs to the DODA-type extradiol aromatic ring-opening dioxygenase family.</text>
</comment>
<evidence type="ECO:0000256" key="5">
    <source>
        <dbReference type="ARBA" id="ARBA00023002"/>
    </source>
</evidence>
<evidence type="ECO:0000259" key="6">
    <source>
        <dbReference type="Pfam" id="PF02900"/>
    </source>
</evidence>
<dbReference type="InterPro" id="IPR014436">
    <property type="entry name" value="Extradiol_dOase_DODA"/>
</dbReference>
<gene>
    <name evidence="7" type="ORF">GCM10007392_38810</name>
</gene>
<dbReference type="AlphaFoldDB" id="A0A918KN81"/>
<organism evidence="7 8">
    <name type="scientific">Saccharospirillum salsuginis</name>
    <dbReference type="NCBI Taxonomy" id="418750"/>
    <lineage>
        <taxon>Bacteria</taxon>
        <taxon>Pseudomonadati</taxon>
        <taxon>Pseudomonadota</taxon>
        <taxon>Gammaproteobacteria</taxon>
        <taxon>Oceanospirillales</taxon>
        <taxon>Saccharospirillaceae</taxon>
        <taxon>Saccharospirillum</taxon>
    </lineage>
</organism>
<keyword evidence="3" id="KW-0479">Metal-binding</keyword>
<reference evidence="7" key="2">
    <citation type="submission" date="2020-09" db="EMBL/GenBank/DDBJ databases">
        <authorList>
            <person name="Sun Q."/>
            <person name="Kim S."/>
        </authorList>
    </citation>
    <scope>NUCLEOTIDE SEQUENCE</scope>
    <source>
        <strain evidence="7">KCTC 22169</strain>
    </source>
</reference>
<keyword evidence="4" id="KW-0862">Zinc</keyword>
<name>A0A918KN81_9GAMM</name>
<evidence type="ECO:0000313" key="7">
    <source>
        <dbReference type="EMBL" id="GGX67440.1"/>
    </source>
</evidence>
<keyword evidence="7" id="KW-0223">Dioxygenase</keyword>
<reference evidence="7" key="1">
    <citation type="journal article" date="2014" name="Int. J. Syst. Evol. Microbiol.">
        <title>Complete genome sequence of Corynebacterium casei LMG S-19264T (=DSM 44701T), isolated from a smear-ripened cheese.</title>
        <authorList>
            <consortium name="US DOE Joint Genome Institute (JGI-PGF)"/>
            <person name="Walter F."/>
            <person name="Albersmeier A."/>
            <person name="Kalinowski J."/>
            <person name="Ruckert C."/>
        </authorList>
    </citation>
    <scope>NUCLEOTIDE SEQUENCE</scope>
    <source>
        <strain evidence="7">KCTC 22169</strain>
    </source>
</reference>
<dbReference type="SUPFAM" id="SSF53213">
    <property type="entry name" value="LigB-like"/>
    <property type="match status" value="1"/>
</dbReference>
<comment type="cofactor">
    <cofactor evidence="1">
        <name>Zn(2+)</name>
        <dbReference type="ChEBI" id="CHEBI:29105"/>
    </cofactor>
</comment>
<dbReference type="RefSeq" id="WP_189611847.1">
    <property type="nucleotide sequence ID" value="NZ_BMXR01000011.1"/>
</dbReference>
<dbReference type="CDD" id="cd07363">
    <property type="entry name" value="45_DOPA_Dioxygenase"/>
    <property type="match status" value="1"/>
</dbReference>
<proteinExistence type="inferred from homology"/>
<dbReference type="InterPro" id="IPR004183">
    <property type="entry name" value="Xdiol_dOase_suB"/>
</dbReference>
<keyword evidence="8" id="KW-1185">Reference proteome</keyword>
<dbReference type="PIRSF" id="PIRSF006157">
    <property type="entry name" value="Doxgns_DODA"/>
    <property type="match status" value="1"/>
</dbReference>
<dbReference type="GO" id="GO:0008198">
    <property type="term" value="F:ferrous iron binding"/>
    <property type="evidence" value="ECO:0007669"/>
    <property type="project" value="InterPro"/>
</dbReference>
<dbReference type="PANTHER" id="PTHR30096">
    <property type="entry name" value="4,5-DOPA DIOXYGENASE EXTRADIOL-LIKE PROTEIN"/>
    <property type="match status" value="1"/>
</dbReference>
<evidence type="ECO:0000313" key="8">
    <source>
        <dbReference type="Proteomes" id="UP000626148"/>
    </source>
</evidence>
<evidence type="ECO:0000256" key="4">
    <source>
        <dbReference type="ARBA" id="ARBA00022833"/>
    </source>
</evidence>
<keyword evidence="5" id="KW-0560">Oxidoreductase</keyword>
<dbReference type="Gene3D" id="3.40.830.10">
    <property type="entry name" value="LigB-like"/>
    <property type="match status" value="1"/>
</dbReference>
<dbReference type="GO" id="GO:0016702">
    <property type="term" value="F:oxidoreductase activity, acting on single donors with incorporation of molecular oxygen, incorporation of two atoms of oxygen"/>
    <property type="evidence" value="ECO:0007669"/>
    <property type="project" value="UniProtKB-ARBA"/>
</dbReference>
<dbReference type="Pfam" id="PF02900">
    <property type="entry name" value="LigB"/>
    <property type="match status" value="1"/>
</dbReference>
<dbReference type="EMBL" id="BMXR01000011">
    <property type="protein sequence ID" value="GGX67440.1"/>
    <property type="molecule type" value="Genomic_DNA"/>
</dbReference>
<protein>
    <submittedName>
        <fullName evidence="7">Dioxygenase</fullName>
    </submittedName>
</protein>
<comment type="caution">
    <text evidence="7">The sequence shown here is derived from an EMBL/GenBank/DDBJ whole genome shotgun (WGS) entry which is preliminary data.</text>
</comment>
<evidence type="ECO:0000256" key="1">
    <source>
        <dbReference type="ARBA" id="ARBA00001947"/>
    </source>
</evidence>
<dbReference type="GO" id="GO:0008270">
    <property type="term" value="F:zinc ion binding"/>
    <property type="evidence" value="ECO:0007669"/>
    <property type="project" value="InterPro"/>
</dbReference>
<feature type="domain" description="Extradiol ring-cleavage dioxygenase class III enzyme subunit B" evidence="6">
    <location>
        <begin position="42"/>
        <end position="249"/>
    </location>
</feature>
<sequence>MSTSDRAPVLFIPHGGGPLPLLGDPGHQPLVDFLKTVPERYPPPKAILVVSAHWEAPRPTLLGDESPGLYFDYYGFPPESYRYAYPAVNPSSWRTRLREVLAGAGLEAAEQSGRGYDHGVFVPLMLMHPAADIPVLQLSLVEGLDPVAHFELGRALAPLRDEGVMVLGSGLSFHNLRLLLGDPAGDDSASQRFHGWLVGVLGDPALTDDQRYRALADWTSAPDARTCHPREEHLLPLHLCLGAAGGRAADIVFDEALLGQRTIGALWR</sequence>
<evidence type="ECO:0000256" key="2">
    <source>
        <dbReference type="ARBA" id="ARBA00007581"/>
    </source>
</evidence>
<evidence type="ECO:0000256" key="3">
    <source>
        <dbReference type="ARBA" id="ARBA00022723"/>
    </source>
</evidence>
<dbReference type="Proteomes" id="UP000626148">
    <property type="component" value="Unassembled WGS sequence"/>
</dbReference>
<dbReference type="PANTHER" id="PTHR30096:SF0">
    <property type="entry name" value="4,5-DOPA DIOXYGENASE EXTRADIOL-LIKE PROTEIN"/>
    <property type="match status" value="1"/>
</dbReference>
<accession>A0A918KN81</accession>